<keyword evidence="3" id="KW-1185">Reference proteome</keyword>
<evidence type="ECO:0000313" key="3">
    <source>
        <dbReference type="Proteomes" id="UP001189429"/>
    </source>
</evidence>
<protein>
    <submittedName>
        <fullName evidence="2">Uncharacterized protein</fullName>
    </submittedName>
</protein>
<dbReference type="Proteomes" id="UP001189429">
    <property type="component" value="Unassembled WGS sequence"/>
</dbReference>
<comment type="caution">
    <text evidence="2">The sequence shown here is derived from an EMBL/GenBank/DDBJ whole genome shotgun (WGS) entry which is preliminary data.</text>
</comment>
<keyword evidence="1" id="KW-0812">Transmembrane</keyword>
<reference evidence="2" key="1">
    <citation type="submission" date="2023-10" db="EMBL/GenBank/DDBJ databases">
        <authorList>
            <person name="Chen Y."/>
            <person name="Shah S."/>
            <person name="Dougan E. K."/>
            <person name="Thang M."/>
            <person name="Chan C."/>
        </authorList>
    </citation>
    <scope>NUCLEOTIDE SEQUENCE [LARGE SCALE GENOMIC DNA]</scope>
</reference>
<feature type="transmembrane region" description="Helical" evidence="1">
    <location>
        <begin position="211"/>
        <end position="240"/>
    </location>
</feature>
<feature type="transmembrane region" description="Helical" evidence="1">
    <location>
        <begin position="101"/>
        <end position="122"/>
    </location>
</feature>
<keyword evidence="1" id="KW-0472">Membrane</keyword>
<gene>
    <name evidence="2" type="ORF">PCOR1329_LOCUS44012</name>
</gene>
<sequence>EIWVKTGAGIAVEILAWIAVEIAVKSWGYFTAKIVVKYRMAAEIAAEIAAEMAVEIPAWIATEIAGQILIWQFGWVVVTVSRMGRSGGHLGDLRLDRGGKVAVEMWGWIVAGGAVEILAWIATEIANLAWIAGVVAMVLFCTWIAAGIAVEISVWTDEGHPGDLGLDCGTNRRRDFGFDRIGGPVEIWGWIAAELAVEIWIKTRAAVAVEILPWVAAGIVVEMFAWIATAIVVEILAWIVTDIAVDALT</sequence>
<name>A0ABN9U073_9DINO</name>
<feature type="transmembrane region" description="Helical" evidence="1">
    <location>
        <begin position="128"/>
        <end position="150"/>
    </location>
</feature>
<feature type="non-terminal residue" evidence="2">
    <location>
        <position position="1"/>
    </location>
</feature>
<proteinExistence type="predicted"/>
<keyword evidence="1" id="KW-1133">Transmembrane helix</keyword>
<organism evidence="2 3">
    <name type="scientific">Prorocentrum cordatum</name>
    <dbReference type="NCBI Taxonomy" id="2364126"/>
    <lineage>
        <taxon>Eukaryota</taxon>
        <taxon>Sar</taxon>
        <taxon>Alveolata</taxon>
        <taxon>Dinophyceae</taxon>
        <taxon>Prorocentrales</taxon>
        <taxon>Prorocentraceae</taxon>
        <taxon>Prorocentrum</taxon>
    </lineage>
</organism>
<accession>A0ABN9U073</accession>
<evidence type="ECO:0000256" key="1">
    <source>
        <dbReference type="SAM" id="Phobius"/>
    </source>
</evidence>
<dbReference type="EMBL" id="CAUYUJ010015288">
    <property type="protein sequence ID" value="CAK0852040.1"/>
    <property type="molecule type" value="Genomic_DNA"/>
</dbReference>
<evidence type="ECO:0000313" key="2">
    <source>
        <dbReference type="EMBL" id="CAK0852040.1"/>
    </source>
</evidence>